<dbReference type="EMBL" id="JANPWB010000008">
    <property type="protein sequence ID" value="KAJ1162312.1"/>
    <property type="molecule type" value="Genomic_DNA"/>
</dbReference>
<sequence length="119" mass="13225">MYGSSRSHIKWGLIAWPRTPGPLGAASVGQEHSNTSVLFWICTAADTLLGLLHHVEEQRCSLAVRSLLMLRNAAYRSCLMISRCLNRTPPMPRRTQRVQQHFSGEEKGRAPSAGYSPAH</sequence>
<evidence type="ECO:0000313" key="3">
    <source>
        <dbReference type="Proteomes" id="UP001066276"/>
    </source>
</evidence>
<feature type="region of interest" description="Disordered" evidence="1">
    <location>
        <begin position="87"/>
        <end position="119"/>
    </location>
</feature>
<organism evidence="2 3">
    <name type="scientific">Pleurodeles waltl</name>
    <name type="common">Iberian ribbed newt</name>
    <dbReference type="NCBI Taxonomy" id="8319"/>
    <lineage>
        <taxon>Eukaryota</taxon>
        <taxon>Metazoa</taxon>
        <taxon>Chordata</taxon>
        <taxon>Craniata</taxon>
        <taxon>Vertebrata</taxon>
        <taxon>Euteleostomi</taxon>
        <taxon>Amphibia</taxon>
        <taxon>Batrachia</taxon>
        <taxon>Caudata</taxon>
        <taxon>Salamandroidea</taxon>
        <taxon>Salamandridae</taxon>
        <taxon>Pleurodelinae</taxon>
        <taxon>Pleurodeles</taxon>
    </lineage>
</organism>
<gene>
    <name evidence="2" type="ORF">NDU88_002780</name>
</gene>
<reference evidence="2" key="1">
    <citation type="journal article" date="2022" name="bioRxiv">
        <title>Sequencing and chromosome-scale assembly of the giantPleurodeles waltlgenome.</title>
        <authorList>
            <person name="Brown T."/>
            <person name="Elewa A."/>
            <person name="Iarovenko S."/>
            <person name="Subramanian E."/>
            <person name="Araus A.J."/>
            <person name="Petzold A."/>
            <person name="Susuki M."/>
            <person name="Suzuki K.-i.T."/>
            <person name="Hayashi T."/>
            <person name="Toyoda A."/>
            <person name="Oliveira C."/>
            <person name="Osipova E."/>
            <person name="Leigh N.D."/>
            <person name="Simon A."/>
            <person name="Yun M.H."/>
        </authorList>
    </citation>
    <scope>NUCLEOTIDE SEQUENCE</scope>
    <source>
        <strain evidence="2">20211129_DDA</strain>
        <tissue evidence="2">Liver</tissue>
    </source>
</reference>
<comment type="caution">
    <text evidence="2">The sequence shown here is derived from an EMBL/GenBank/DDBJ whole genome shotgun (WGS) entry which is preliminary data.</text>
</comment>
<evidence type="ECO:0000313" key="2">
    <source>
        <dbReference type="EMBL" id="KAJ1162312.1"/>
    </source>
</evidence>
<dbReference type="AlphaFoldDB" id="A0AAV7SCN1"/>
<keyword evidence="3" id="KW-1185">Reference proteome</keyword>
<proteinExistence type="predicted"/>
<accession>A0AAV7SCN1</accession>
<dbReference type="Proteomes" id="UP001066276">
    <property type="component" value="Chromosome 4_2"/>
</dbReference>
<name>A0AAV7SCN1_PLEWA</name>
<protein>
    <submittedName>
        <fullName evidence="2">Uncharacterized protein</fullName>
    </submittedName>
</protein>
<evidence type="ECO:0000256" key="1">
    <source>
        <dbReference type="SAM" id="MobiDB-lite"/>
    </source>
</evidence>